<feature type="domain" description="PiggyBac transposable element-derived protein" evidence="3">
    <location>
        <begin position="302"/>
        <end position="410"/>
    </location>
</feature>
<evidence type="ECO:0000313" key="4">
    <source>
        <dbReference type="EMBL" id="KAF9413689.1"/>
    </source>
</evidence>
<evidence type="ECO:0000313" key="5">
    <source>
        <dbReference type="Proteomes" id="UP000648187"/>
    </source>
</evidence>
<evidence type="ECO:0000256" key="1">
    <source>
        <dbReference type="SAM" id="MobiDB-lite"/>
    </source>
</evidence>
<proteinExistence type="predicted"/>
<dbReference type="Proteomes" id="UP000648187">
    <property type="component" value="Unassembled WGS sequence"/>
</dbReference>
<dbReference type="EMBL" id="JACKWZ010000152">
    <property type="protein sequence ID" value="KAF9413689.1"/>
    <property type="molecule type" value="Genomic_DNA"/>
</dbReference>
<keyword evidence="2" id="KW-0812">Transmembrane</keyword>
<feature type="transmembrane region" description="Helical" evidence="2">
    <location>
        <begin position="65"/>
        <end position="89"/>
    </location>
</feature>
<gene>
    <name evidence="4" type="ORF">HW555_008135</name>
</gene>
<keyword evidence="2" id="KW-0472">Membrane</keyword>
<keyword evidence="5" id="KW-1185">Reference proteome</keyword>
<comment type="caution">
    <text evidence="4">The sequence shown here is derived from an EMBL/GenBank/DDBJ whole genome shotgun (WGS) entry which is preliminary data.</text>
</comment>
<name>A0A835GEU5_SPOEX</name>
<feature type="domain" description="PiggyBac transposable element-derived protein" evidence="3">
    <location>
        <begin position="412"/>
        <end position="574"/>
    </location>
</feature>
<sequence length="684" mass="78116">MNPLARRVDLHPTGKGAGMEQGLLSLWARPPVAPVGSRAAQMSSTFTPFLAGASDYVFTRTTRHWLRLILILLIFDYALAAYVMLAMAARRLDSRSRGLRPRPSLRPLASHRAGHTSAQPFEIRGLHHRYTYLMMGNLRLERVKKILALVPPQDASSSDSSEDDNEINITDNTEYSSEPRSLDSSFERLNILENDEFLPEDIIPSTPAISEVLATYNPPQHLPALQSISSVLSMSPSPAAATIVKETRSKKKLTTNLPHSLTKKKKAFLRKPLEFNGKVVNKKHSATLEEITFTQFGSESKSPSDYFADFFSEDVINIIIENTNLYAVQRNLKSINLTRDELLDFIAINLLMGVVKMPSYRDYWKKDLRYNLIADVMSLKRYEQIRQFLHFVDNSQQNGDRYFKVRPILEASIKHKPAIVYFDNFFSSLELINLLRGEYGIFSLGTIRANRLRGCQEKLPSDKDLLKKGRGSSKQVVCNKNKLSVVKWHDNKSVILASSYVDSFPMETIRRYSKETKSKIDIPCPQIVKHYNSHMGGVDLCDMLISLYRTNYKTKRWYMALFSQVLDICVNNAWIMYRKDSARYNKVPNSLKIFRIMIYYELLSKHRTPAATSTSLEKTQQAKFQKIQKPSGPRPTDAIRCDNIGHMPDYTTAPGRCKFCKKGMTNVICCKCNLRLCFVKNRTQ</sequence>
<feature type="compositionally biased region" description="Polar residues" evidence="1">
    <location>
        <begin position="170"/>
        <end position="181"/>
    </location>
</feature>
<keyword evidence="2" id="KW-1133">Transmembrane helix</keyword>
<reference evidence="4" key="1">
    <citation type="submission" date="2020-08" db="EMBL/GenBank/DDBJ databases">
        <title>Spodoptera exigua strain:BAW_Kor-Di-RS1 Genome sequencing and assembly.</title>
        <authorList>
            <person name="Kim J."/>
            <person name="Nam H.Y."/>
            <person name="Kwon M."/>
            <person name="Choi J.H."/>
            <person name="Cho S.R."/>
            <person name="Kim G.-H."/>
        </authorList>
    </citation>
    <scope>NUCLEOTIDE SEQUENCE</scope>
    <source>
        <strain evidence="4">BAW_Kor-Di-RS1</strain>
        <tissue evidence="4">Whole-body</tissue>
    </source>
</reference>
<dbReference type="PANTHER" id="PTHR47272">
    <property type="entry name" value="DDE_TNP_1_7 DOMAIN-CONTAINING PROTEIN"/>
    <property type="match status" value="1"/>
</dbReference>
<protein>
    <recommendedName>
        <fullName evidence="3">PiggyBac transposable element-derived protein domain-containing protein</fullName>
    </recommendedName>
</protein>
<accession>A0A835GEU5</accession>
<evidence type="ECO:0000259" key="3">
    <source>
        <dbReference type="Pfam" id="PF13843"/>
    </source>
</evidence>
<feature type="region of interest" description="Disordered" evidence="1">
    <location>
        <begin position="153"/>
        <end position="181"/>
    </location>
</feature>
<dbReference type="Pfam" id="PF13843">
    <property type="entry name" value="DDE_Tnp_1_7"/>
    <property type="match status" value="2"/>
</dbReference>
<evidence type="ECO:0000256" key="2">
    <source>
        <dbReference type="SAM" id="Phobius"/>
    </source>
</evidence>
<dbReference type="InterPro" id="IPR029526">
    <property type="entry name" value="PGBD"/>
</dbReference>
<organism evidence="4 5">
    <name type="scientific">Spodoptera exigua</name>
    <name type="common">Beet armyworm</name>
    <name type="synonym">Noctua fulgens</name>
    <dbReference type="NCBI Taxonomy" id="7107"/>
    <lineage>
        <taxon>Eukaryota</taxon>
        <taxon>Metazoa</taxon>
        <taxon>Ecdysozoa</taxon>
        <taxon>Arthropoda</taxon>
        <taxon>Hexapoda</taxon>
        <taxon>Insecta</taxon>
        <taxon>Pterygota</taxon>
        <taxon>Neoptera</taxon>
        <taxon>Endopterygota</taxon>
        <taxon>Lepidoptera</taxon>
        <taxon>Glossata</taxon>
        <taxon>Ditrysia</taxon>
        <taxon>Noctuoidea</taxon>
        <taxon>Noctuidae</taxon>
        <taxon>Amphipyrinae</taxon>
        <taxon>Spodoptera</taxon>
    </lineage>
</organism>
<dbReference type="AlphaFoldDB" id="A0A835GEU5"/>